<sequence>MESVLFLIVVLTFAALPLILPFVFMEMTAQKKHPVSDKRRKLARLLGWVLGLSLLVLIVYFGVSNEDGRMRSLIRGTVQFLLFLMDFLK</sequence>
<evidence type="ECO:0000313" key="3">
    <source>
        <dbReference type="Proteomes" id="UP000264313"/>
    </source>
</evidence>
<keyword evidence="1" id="KW-0812">Transmembrane</keyword>
<evidence type="ECO:0000313" key="2">
    <source>
        <dbReference type="EMBL" id="HBA09328.1"/>
    </source>
</evidence>
<feature type="transmembrane region" description="Helical" evidence="1">
    <location>
        <begin position="6"/>
        <end position="24"/>
    </location>
</feature>
<feature type="transmembrane region" description="Helical" evidence="1">
    <location>
        <begin position="45"/>
        <end position="63"/>
    </location>
</feature>
<keyword evidence="1" id="KW-1133">Transmembrane helix</keyword>
<dbReference type="Proteomes" id="UP000264313">
    <property type="component" value="Unassembled WGS sequence"/>
</dbReference>
<reference evidence="2 3" key="1">
    <citation type="journal article" date="2018" name="Nat. Biotechnol.">
        <title>A standardized bacterial taxonomy based on genome phylogeny substantially revises the tree of life.</title>
        <authorList>
            <person name="Parks D.H."/>
            <person name="Chuvochina M."/>
            <person name="Waite D.W."/>
            <person name="Rinke C."/>
            <person name="Skarshewski A."/>
            <person name="Chaumeil P.A."/>
            <person name="Hugenholtz P."/>
        </authorList>
    </citation>
    <scope>NUCLEOTIDE SEQUENCE [LARGE SCALE GENOMIC DNA]</scope>
    <source>
        <strain evidence="2">UBA9958</strain>
    </source>
</reference>
<protein>
    <submittedName>
        <fullName evidence="2">Uncharacterized protein</fullName>
    </submittedName>
</protein>
<dbReference type="AlphaFoldDB" id="A0A351RBA7"/>
<keyword evidence="1" id="KW-0472">Membrane</keyword>
<gene>
    <name evidence="2" type="ORF">DCW48_07040</name>
</gene>
<comment type="caution">
    <text evidence="2">The sequence shown here is derived from an EMBL/GenBank/DDBJ whole genome shotgun (WGS) entry which is preliminary data.</text>
</comment>
<dbReference type="EMBL" id="DNAA01000171">
    <property type="protein sequence ID" value="HBA09328.1"/>
    <property type="molecule type" value="Genomic_DNA"/>
</dbReference>
<proteinExistence type="predicted"/>
<accession>A0A351RBA7</accession>
<organism evidence="2 3">
    <name type="scientific">Methylotenera mobilis</name>
    <dbReference type="NCBI Taxonomy" id="359408"/>
    <lineage>
        <taxon>Bacteria</taxon>
        <taxon>Pseudomonadati</taxon>
        <taxon>Pseudomonadota</taxon>
        <taxon>Betaproteobacteria</taxon>
        <taxon>Nitrosomonadales</taxon>
        <taxon>Methylophilaceae</taxon>
        <taxon>Methylotenera</taxon>
    </lineage>
</organism>
<evidence type="ECO:0000256" key="1">
    <source>
        <dbReference type="SAM" id="Phobius"/>
    </source>
</evidence>
<name>A0A351RBA7_9PROT</name>